<accession>A0A8J3NV34</accession>
<dbReference type="InterPro" id="IPR040442">
    <property type="entry name" value="Pyrv_kinase-like_dom_sf"/>
</dbReference>
<proteinExistence type="predicted"/>
<gene>
    <name evidence="1" type="ORF">Cch02nite_69670</name>
</gene>
<sequence>MTAAALRALLAAGGVTHLPGVYDPPTATLAVRAGHRAAHLSGAACAALDLGLPDLGYVHGTHIAERAARITPALGGVPLLADADTGYGDALQAVWTARRYAAAGVSGLHLEDQVMPKRCGHLAGKELADADTAARKIRAVVSDGTGIVVVARTDAYTVTGLDDAIARGRAYAAAGADAVFLEGVSGLDELGRAHAALPGVPLVLNRSEAAGDTSAAASDAELAAVGVRLVLHPVAPLLAALHAADRAYREIAATGLASVARLAWSEFTGLVGQDEALALDARSYG</sequence>
<dbReference type="PANTHER" id="PTHR42905">
    <property type="entry name" value="PHOSPHOENOLPYRUVATE CARBOXYLASE"/>
    <property type="match status" value="1"/>
</dbReference>
<dbReference type="PROSITE" id="PS00161">
    <property type="entry name" value="ISOCITRATE_LYASE"/>
    <property type="match status" value="1"/>
</dbReference>
<dbReference type="Pfam" id="PF13714">
    <property type="entry name" value="PEP_mutase"/>
    <property type="match status" value="1"/>
</dbReference>
<reference evidence="1 2" key="1">
    <citation type="submission" date="2021-01" db="EMBL/GenBank/DDBJ databases">
        <title>Whole genome shotgun sequence of Catellatospora chokoriensis NBRC 107358.</title>
        <authorList>
            <person name="Komaki H."/>
            <person name="Tamura T."/>
        </authorList>
    </citation>
    <scope>NUCLEOTIDE SEQUENCE [LARGE SCALE GENOMIC DNA]</scope>
    <source>
        <strain evidence="1 2">NBRC 107358</strain>
    </source>
</reference>
<dbReference type="RefSeq" id="WP_191841635.1">
    <property type="nucleotide sequence ID" value="NZ_BAAALB010000012.1"/>
</dbReference>
<dbReference type="InterPro" id="IPR015813">
    <property type="entry name" value="Pyrv/PenolPyrv_kinase-like_dom"/>
</dbReference>
<dbReference type="InterPro" id="IPR018523">
    <property type="entry name" value="Isocitrate_lyase_ph_CS"/>
</dbReference>
<dbReference type="GO" id="GO:0016833">
    <property type="term" value="F:oxo-acid-lyase activity"/>
    <property type="evidence" value="ECO:0007669"/>
    <property type="project" value="UniProtKB-ARBA"/>
</dbReference>
<dbReference type="CDD" id="cd00377">
    <property type="entry name" value="ICL_PEPM"/>
    <property type="match status" value="1"/>
</dbReference>
<dbReference type="AlphaFoldDB" id="A0A8J3NV34"/>
<evidence type="ECO:0000313" key="2">
    <source>
        <dbReference type="Proteomes" id="UP000619293"/>
    </source>
</evidence>
<evidence type="ECO:0000313" key="1">
    <source>
        <dbReference type="EMBL" id="GIF93523.1"/>
    </source>
</evidence>
<dbReference type="InterPro" id="IPR039556">
    <property type="entry name" value="ICL/PEPM"/>
</dbReference>
<organism evidence="1 2">
    <name type="scientific">Catellatospora chokoriensis</name>
    <dbReference type="NCBI Taxonomy" id="310353"/>
    <lineage>
        <taxon>Bacteria</taxon>
        <taxon>Bacillati</taxon>
        <taxon>Actinomycetota</taxon>
        <taxon>Actinomycetes</taxon>
        <taxon>Micromonosporales</taxon>
        <taxon>Micromonosporaceae</taxon>
        <taxon>Catellatospora</taxon>
    </lineage>
</organism>
<dbReference type="PANTHER" id="PTHR42905:SF5">
    <property type="entry name" value="CARBOXYVINYL-CARBOXYPHOSPHONATE PHOSPHORYLMUTASE, CHLOROPLASTIC"/>
    <property type="match status" value="1"/>
</dbReference>
<dbReference type="Gene3D" id="3.20.20.60">
    <property type="entry name" value="Phosphoenolpyruvate-binding domains"/>
    <property type="match status" value="1"/>
</dbReference>
<comment type="caution">
    <text evidence="1">The sequence shown here is derived from an EMBL/GenBank/DDBJ whole genome shotgun (WGS) entry which is preliminary data.</text>
</comment>
<dbReference type="EMBL" id="BONG01000066">
    <property type="protein sequence ID" value="GIF93523.1"/>
    <property type="molecule type" value="Genomic_DNA"/>
</dbReference>
<keyword evidence="2" id="KW-1185">Reference proteome</keyword>
<dbReference type="SUPFAM" id="SSF51621">
    <property type="entry name" value="Phosphoenolpyruvate/pyruvate domain"/>
    <property type="match status" value="1"/>
</dbReference>
<name>A0A8J3NV34_9ACTN</name>
<protein>
    <submittedName>
        <fullName evidence="1">Carboxyvinyl-carboxyphosphonate phosphorylmutase</fullName>
    </submittedName>
</protein>
<dbReference type="Proteomes" id="UP000619293">
    <property type="component" value="Unassembled WGS sequence"/>
</dbReference>